<keyword evidence="1 3" id="KW-0238">DNA-binding</keyword>
<proteinExistence type="predicted"/>
<protein>
    <submittedName>
        <fullName evidence="3">DNA-binding transcriptional MerR regulator</fullName>
    </submittedName>
</protein>
<accession>A0A852ZQ19</accession>
<name>A0A852ZQ19_9ACTN</name>
<dbReference type="SUPFAM" id="SSF46955">
    <property type="entry name" value="Putative DNA-binding domain"/>
    <property type="match status" value="1"/>
</dbReference>
<dbReference type="AlphaFoldDB" id="A0A852ZQ19"/>
<dbReference type="Pfam" id="PF13411">
    <property type="entry name" value="MerR_1"/>
    <property type="match status" value="1"/>
</dbReference>
<feature type="domain" description="HTH merR-type" evidence="2">
    <location>
        <begin position="4"/>
        <end position="73"/>
    </location>
</feature>
<dbReference type="InterPro" id="IPR000551">
    <property type="entry name" value="MerR-type_HTH_dom"/>
</dbReference>
<dbReference type="PRINTS" id="PR00040">
    <property type="entry name" value="HTHMERR"/>
</dbReference>
<dbReference type="PROSITE" id="PS50937">
    <property type="entry name" value="HTH_MERR_2"/>
    <property type="match status" value="1"/>
</dbReference>
<keyword evidence="4" id="KW-1185">Reference proteome</keyword>
<gene>
    <name evidence="3" type="ORF">FHU37_001412</name>
</gene>
<dbReference type="SMART" id="SM00422">
    <property type="entry name" value="HTH_MERR"/>
    <property type="match status" value="1"/>
</dbReference>
<dbReference type="EMBL" id="JACBZD010000001">
    <property type="protein sequence ID" value="NYI04469.1"/>
    <property type="molecule type" value="Genomic_DNA"/>
</dbReference>
<dbReference type="InterPro" id="IPR009061">
    <property type="entry name" value="DNA-bd_dom_put_sf"/>
</dbReference>
<dbReference type="PANTHER" id="PTHR30204:SF93">
    <property type="entry name" value="HTH MERR-TYPE DOMAIN-CONTAINING PROTEIN"/>
    <property type="match status" value="1"/>
</dbReference>
<evidence type="ECO:0000313" key="3">
    <source>
        <dbReference type="EMBL" id="NYI04469.1"/>
    </source>
</evidence>
<dbReference type="Proteomes" id="UP000567795">
    <property type="component" value="Unassembled WGS sequence"/>
</dbReference>
<comment type="caution">
    <text evidence="3">The sequence shown here is derived from an EMBL/GenBank/DDBJ whole genome shotgun (WGS) entry which is preliminary data.</text>
</comment>
<dbReference type="InterPro" id="IPR047057">
    <property type="entry name" value="MerR_fam"/>
</dbReference>
<dbReference type="Gene3D" id="1.10.1660.10">
    <property type="match status" value="1"/>
</dbReference>
<evidence type="ECO:0000256" key="1">
    <source>
        <dbReference type="ARBA" id="ARBA00023125"/>
    </source>
</evidence>
<dbReference type="PANTHER" id="PTHR30204">
    <property type="entry name" value="REDOX-CYCLING DRUG-SENSING TRANSCRIPTIONAL ACTIVATOR SOXR"/>
    <property type="match status" value="1"/>
</dbReference>
<organism evidence="3 4">
    <name type="scientific">Allostreptomyces psammosilenae</name>
    <dbReference type="NCBI Taxonomy" id="1892865"/>
    <lineage>
        <taxon>Bacteria</taxon>
        <taxon>Bacillati</taxon>
        <taxon>Actinomycetota</taxon>
        <taxon>Actinomycetes</taxon>
        <taxon>Kitasatosporales</taxon>
        <taxon>Streptomycetaceae</taxon>
        <taxon>Allostreptomyces</taxon>
    </lineage>
</organism>
<sequence>MDGTWSIGELAAAAGLPVKTVRFYSDRGLLPVARRSAGGHRRYDRAALERLTMVRRLRALGLSLPAIGRVLDGEEPWDAAVAAEQRALEEELAALRWRRASLRAVVDGPPERRAARLEMVARIQDPARGAERLAAFWRSVLPVRLEAALREGVIAAAVPRPPADPDVGQLLAYAELHALTEVTPAYLAALRRREREGCRRVDPTVLYQGLGEATALATELIRAGVAPCPGDALDAYVRAHAGARGERDTAGFRRRLALITREGAANTPWVGRYWSLAEAVAGDGRVTLGAANAWLDAALRGQLRGRA</sequence>
<dbReference type="GO" id="GO:0003677">
    <property type="term" value="F:DNA binding"/>
    <property type="evidence" value="ECO:0007669"/>
    <property type="project" value="UniProtKB-KW"/>
</dbReference>
<evidence type="ECO:0000313" key="4">
    <source>
        <dbReference type="Proteomes" id="UP000567795"/>
    </source>
</evidence>
<dbReference type="GO" id="GO:0003700">
    <property type="term" value="F:DNA-binding transcription factor activity"/>
    <property type="evidence" value="ECO:0007669"/>
    <property type="project" value="InterPro"/>
</dbReference>
<evidence type="ECO:0000259" key="2">
    <source>
        <dbReference type="PROSITE" id="PS50937"/>
    </source>
</evidence>
<reference evidence="3 4" key="1">
    <citation type="submission" date="2020-07" db="EMBL/GenBank/DDBJ databases">
        <title>Sequencing the genomes of 1000 actinobacteria strains.</title>
        <authorList>
            <person name="Klenk H.-P."/>
        </authorList>
    </citation>
    <scope>NUCLEOTIDE SEQUENCE [LARGE SCALE GENOMIC DNA]</scope>
    <source>
        <strain evidence="3 4">DSM 42178</strain>
    </source>
</reference>
<dbReference type="RefSeq" id="WP_179813356.1">
    <property type="nucleotide sequence ID" value="NZ_JACBZD010000001.1"/>
</dbReference>